<accession>A0A8J2SAX4</accession>
<dbReference type="OrthoDB" id="20729at2759"/>
<keyword evidence="5" id="KW-0547">Nucleotide-binding</keyword>
<dbReference type="SUPFAM" id="SSF56784">
    <property type="entry name" value="HAD-like"/>
    <property type="match status" value="1"/>
</dbReference>
<evidence type="ECO:0000256" key="5">
    <source>
        <dbReference type="ARBA" id="ARBA00022741"/>
    </source>
</evidence>
<evidence type="ECO:0000313" key="9">
    <source>
        <dbReference type="EMBL" id="CAH0112491.1"/>
    </source>
</evidence>
<dbReference type="EC" id="3.1.3.5" evidence="3"/>
<evidence type="ECO:0000256" key="3">
    <source>
        <dbReference type="ARBA" id="ARBA00012643"/>
    </source>
</evidence>
<comment type="similarity">
    <text evidence="2">Belongs to the pyrimidine 5'-nucleotidase family.</text>
</comment>
<keyword evidence="6" id="KW-0378">Hydrolase</keyword>
<dbReference type="InterPro" id="IPR036412">
    <property type="entry name" value="HAD-like_sf"/>
</dbReference>
<reference evidence="9" key="1">
    <citation type="submission" date="2021-11" db="EMBL/GenBank/DDBJ databases">
        <authorList>
            <person name="Schell T."/>
        </authorList>
    </citation>
    <scope>NUCLEOTIDE SEQUENCE</scope>
    <source>
        <strain evidence="9">M5</strain>
    </source>
</reference>
<dbReference type="EMBL" id="CAKKLH010000326">
    <property type="protein sequence ID" value="CAH0112491.1"/>
    <property type="molecule type" value="Genomic_DNA"/>
</dbReference>
<dbReference type="GO" id="GO:0008253">
    <property type="term" value="F:5'-nucleotidase activity"/>
    <property type="evidence" value="ECO:0007669"/>
    <property type="project" value="UniProtKB-EC"/>
</dbReference>
<dbReference type="GO" id="GO:0005737">
    <property type="term" value="C:cytoplasm"/>
    <property type="evidence" value="ECO:0007669"/>
    <property type="project" value="InterPro"/>
</dbReference>
<evidence type="ECO:0000256" key="6">
    <source>
        <dbReference type="ARBA" id="ARBA00022801"/>
    </source>
</evidence>
<dbReference type="GO" id="GO:0000287">
    <property type="term" value="F:magnesium ion binding"/>
    <property type="evidence" value="ECO:0007669"/>
    <property type="project" value="InterPro"/>
</dbReference>
<evidence type="ECO:0000313" key="10">
    <source>
        <dbReference type="Proteomes" id="UP000789390"/>
    </source>
</evidence>
<comment type="catalytic activity">
    <reaction evidence="1">
        <text>a ribonucleoside 5'-phosphate + H2O = a ribonucleoside + phosphate</text>
        <dbReference type="Rhea" id="RHEA:12484"/>
        <dbReference type="ChEBI" id="CHEBI:15377"/>
        <dbReference type="ChEBI" id="CHEBI:18254"/>
        <dbReference type="ChEBI" id="CHEBI:43474"/>
        <dbReference type="ChEBI" id="CHEBI:58043"/>
        <dbReference type="EC" id="3.1.3.5"/>
    </reaction>
</comment>
<dbReference type="PANTHER" id="PTHR13045">
    <property type="entry name" value="5'-NUCLEOTIDASE"/>
    <property type="match status" value="1"/>
</dbReference>
<dbReference type="Proteomes" id="UP000789390">
    <property type="component" value="Unassembled WGS sequence"/>
</dbReference>
<dbReference type="InterPro" id="IPR023214">
    <property type="entry name" value="HAD_sf"/>
</dbReference>
<evidence type="ECO:0000256" key="1">
    <source>
        <dbReference type="ARBA" id="ARBA00000815"/>
    </source>
</evidence>
<gene>
    <name evidence="9" type="ORF">DGAL_LOCUS16211</name>
</gene>
<dbReference type="GO" id="GO:0000166">
    <property type="term" value="F:nucleotide binding"/>
    <property type="evidence" value="ECO:0007669"/>
    <property type="project" value="UniProtKB-KW"/>
</dbReference>
<proteinExistence type="inferred from homology"/>
<dbReference type="Pfam" id="PF05822">
    <property type="entry name" value="UMPH-1"/>
    <property type="match status" value="1"/>
</dbReference>
<evidence type="ECO:0000256" key="8">
    <source>
        <dbReference type="ARBA" id="ARBA00023080"/>
    </source>
</evidence>
<keyword evidence="10" id="KW-1185">Reference proteome</keyword>
<name>A0A8J2SAX4_9CRUS</name>
<dbReference type="Gene3D" id="3.40.50.1000">
    <property type="entry name" value="HAD superfamily/HAD-like"/>
    <property type="match status" value="2"/>
</dbReference>
<evidence type="ECO:0000256" key="4">
    <source>
        <dbReference type="ARBA" id="ARBA00022723"/>
    </source>
</evidence>
<dbReference type="PANTHER" id="PTHR13045:SF0">
    <property type="entry name" value="7-METHYLGUANOSINE PHOSPHATE-SPECIFIC 5'-NUCLEOTIDASE"/>
    <property type="match status" value="1"/>
</dbReference>
<evidence type="ECO:0000256" key="7">
    <source>
        <dbReference type="ARBA" id="ARBA00022842"/>
    </source>
</evidence>
<protein>
    <recommendedName>
        <fullName evidence="3">5'-nucleotidase</fullName>
        <ecNumber evidence="3">3.1.3.5</ecNumber>
    </recommendedName>
</protein>
<evidence type="ECO:0000256" key="2">
    <source>
        <dbReference type="ARBA" id="ARBA00008389"/>
    </source>
</evidence>
<dbReference type="InterPro" id="IPR006434">
    <property type="entry name" value="Pyrimidine_nucleotidase_eu"/>
</dbReference>
<dbReference type="GO" id="GO:0009117">
    <property type="term" value="P:nucleotide metabolic process"/>
    <property type="evidence" value="ECO:0007669"/>
    <property type="project" value="UniProtKB-KW"/>
</dbReference>
<dbReference type="AlphaFoldDB" id="A0A8J2SAX4"/>
<keyword evidence="7" id="KW-0460">Magnesium</keyword>
<keyword evidence="4" id="KW-0479">Metal-binding</keyword>
<sequence>MDNVANVFDFLKLQSHVHIKDWKKVEEKVKSLVIGKQNQLQIVTDFDFTLTKFHDNNCQKIPSTYGVMESYSQWPLECKEAISLLKLNYYQIDNDPQRTIKEKTPLLLDLLRDAFKIIQCSRLKESNFKSMVEESSIQFREGVKEFFQDLNKAKIPLLILSAGLGNVILEVLNTHSLLTNNIKVMANHVKYCQVEDEIIDAVASQFVHPYNKEDISLRLSDNRPVSYQQQSFNQPVRQQYFPQQQLQRAAAGEGQQPILENLLSVVKDDATNSMQGGQWLFSCYAPLLRKFTKFAAFNNNDENLPNLMDYSPEELRWEAISSNMKGEFSLYTVKLQQLSQCYHTIQRALQNLDLATSNFIVQYERGDKVSPAGTALASFLPSFSANNSTASTSPSQFSFALPSTQPPQNVVAPFKFQLPSQQPAAAPFSFKLPPQQPAATVVAPFTFQPAQQQQQSAAAASSFSFNLPSQQQNQFAVNSSVPTQTVSHNVDNISCGHQLSQSDIQQFKADKFSFGKIPRIPPPKELR</sequence>
<comment type="caution">
    <text evidence="9">The sequence shown here is derived from an EMBL/GenBank/DDBJ whole genome shotgun (WGS) entry which is preliminary data.</text>
</comment>
<keyword evidence="8" id="KW-0546">Nucleotide metabolism</keyword>
<organism evidence="9 10">
    <name type="scientific">Daphnia galeata</name>
    <dbReference type="NCBI Taxonomy" id="27404"/>
    <lineage>
        <taxon>Eukaryota</taxon>
        <taxon>Metazoa</taxon>
        <taxon>Ecdysozoa</taxon>
        <taxon>Arthropoda</taxon>
        <taxon>Crustacea</taxon>
        <taxon>Branchiopoda</taxon>
        <taxon>Diplostraca</taxon>
        <taxon>Cladocera</taxon>
        <taxon>Anomopoda</taxon>
        <taxon>Daphniidae</taxon>
        <taxon>Daphnia</taxon>
    </lineage>
</organism>